<organism evidence="1 2">
    <name type="scientific">Planococcus glaciei</name>
    <dbReference type="NCBI Taxonomy" id="459472"/>
    <lineage>
        <taxon>Bacteria</taxon>
        <taxon>Bacillati</taxon>
        <taxon>Bacillota</taxon>
        <taxon>Bacilli</taxon>
        <taxon>Bacillales</taxon>
        <taxon>Caryophanaceae</taxon>
        <taxon>Planococcus</taxon>
    </lineage>
</organism>
<dbReference type="Pfam" id="PF19652">
    <property type="entry name" value="DUF6155"/>
    <property type="match status" value="1"/>
</dbReference>
<dbReference type="RefSeq" id="WP_176294652.1">
    <property type="nucleotide sequence ID" value="NZ_CP051177.1"/>
</dbReference>
<evidence type="ECO:0000313" key="2">
    <source>
        <dbReference type="Proteomes" id="UP000509222"/>
    </source>
</evidence>
<dbReference type="AlphaFoldDB" id="A0A7H8QAS2"/>
<accession>A0A7H8QAS2</accession>
<gene>
    <name evidence="1" type="ORF">HF394_11235</name>
</gene>
<reference evidence="2" key="2">
    <citation type="submission" date="2020-06" db="EMBL/GenBank/DDBJ databases">
        <title>Isolation of Planomicrobium glaciei.</title>
        <authorList>
            <person name="Malisova L."/>
            <person name="Safrankova R."/>
            <person name="Jakubu V."/>
            <person name="Spanelova P."/>
        </authorList>
    </citation>
    <scope>NUCLEOTIDE SEQUENCE [LARGE SCALE GENOMIC DNA]</scope>
    <source>
        <strain evidence="2">NRL-ATB46093</strain>
    </source>
</reference>
<dbReference type="InterPro" id="IPR046153">
    <property type="entry name" value="DUF6155"/>
</dbReference>
<sequence>MAKLKVSELKQHLKSYSNENLIRLIVELSKTSKEAQNFLAAEVQGEAAVAELHEEAKTQIQDEFFPRKGEPKLRLSQAKKAISNFAKFTGNQFLKTDLMLYYVELGTEFTVANGDIDGPFYYSLATMFDQVADACNRDERLYQQLSERLEAVVLNARGIGWDYPDNLADSYYSIEWLDEEE</sequence>
<dbReference type="EMBL" id="CP051177">
    <property type="protein sequence ID" value="QKX51116.1"/>
    <property type="molecule type" value="Genomic_DNA"/>
</dbReference>
<evidence type="ECO:0000313" key="1">
    <source>
        <dbReference type="EMBL" id="QKX51116.1"/>
    </source>
</evidence>
<dbReference type="Proteomes" id="UP000509222">
    <property type="component" value="Chromosome"/>
</dbReference>
<name>A0A7H8QAS2_9BACL</name>
<keyword evidence="2" id="KW-1185">Reference proteome</keyword>
<protein>
    <submittedName>
        <fullName evidence="1">Uncharacterized protein</fullName>
    </submittedName>
</protein>
<reference evidence="1 2" key="1">
    <citation type="submission" date="2020-04" db="EMBL/GenBank/DDBJ databases">
        <authorList>
            <person name="Pajer P."/>
            <person name="Broz P."/>
        </authorList>
    </citation>
    <scope>NUCLEOTIDE SEQUENCE [LARGE SCALE GENOMIC DNA]</scope>
    <source>
        <strain evidence="2">NRL-ATB46093</strain>
    </source>
</reference>
<proteinExistence type="predicted"/>